<sequence length="87" mass="9784">TRVSHEATRQFTAILTNYSELKKFGARRCFADVDHVLLESPSSGTSRRYSTDILGKLSSLVRLKGDVTMKQFSSIAPVLYQLPKLNH</sequence>
<accession>A0ACA9QED3</accession>
<dbReference type="EMBL" id="CAJVPT010049980">
    <property type="protein sequence ID" value="CAG8745088.1"/>
    <property type="molecule type" value="Genomic_DNA"/>
</dbReference>
<feature type="non-terminal residue" evidence="1">
    <location>
        <position position="87"/>
    </location>
</feature>
<evidence type="ECO:0000313" key="1">
    <source>
        <dbReference type="EMBL" id="CAG8745088.1"/>
    </source>
</evidence>
<comment type="caution">
    <text evidence="1">The sequence shown here is derived from an EMBL/GenBank/DDBJ whole genome shotgun (WGS) entry which is preliminary data.</text>
</comment>
<protein>
    <submittedName>
        <fullName evidence="1">12531_t:CDS:1</fullName>
    </submittedName>
</protein>
<reference evidence="1" key="1">
    <citation type="submission" date="2021-06" db="EMBL/GenBank/DDBJ databases">
        <authorList>
            <person name="Kallberg Y."/>
            <person name="Tangrot J."/>
            <person name="Rosling A."/>
        </authorList>
    </citation>
    <scope>NUCLEOTIDE SEQUENCE</scope>
    <source>
        <strain evidence="1">CL356</strain>
    </source>
</reference>
<proteinExistence type="predicted"/>
<name>A0ACA9QED3_9GLOM</name>
<gene>
    <name evidence="1" type="ORF">ACOLOM_LOCUS12390</name>
</gene>
<dbReference type="Proteomes" id="UP000789525">
    <property type="component" value="Unassembled WGS sequence"/>
</dbReference>
<keyword evidence="2" id="KW-1185">Reference proteome</keyword>
<feature type="non-terminal residue" evidence="1">
    <location>
        <position position="1"/>
    </location>
</feature>
<evidence type="ECO:0000313" key="2">
    <source>
        <dbReference type="Proteomes" id="UP000789525"/>
    </source>
</evidence>
<organism evidence="1 2">
    <name type="scientific">Acaulospora colombiana</name>
    <dbReference type="NCBI Taxonomy" id="27376"/>
    <lineage>
        <taxon>Eukaryota</taxon>
        <taxon>Fungi</taxon>
        <taxon>Fungi incertae sedis</taxon>
        <taxon>Mucoromycota</taxon>
        <taxon>Glomeromycotina</taxon>
        <taxon>Glomeromycetes</taxon>
        <taxon>Diversisporales</taxon>
        <taxon>Acaulosporaceae</taxon>
        <taxon>Acaulospora</taxon>
    </lineage>
</organism>